<sequence length="339" mass="35803">MADLGAPRVLVVEDDADMRRLVVDVLRHLLGADVVEAPDAETGLAQARADLDLVVTDIDLDPQGMNGLALAAEVTARHPLVPVLVLSGHTSFDNAVTALRSGAAEFLAKPVDPRRLAEVARTLVDRRRAALAAAAPLKVLAISAHPDDAELGVGATLAQHGRSGHLVTMLVLSGGEVGGVPTARAAEAAAAAHVLGATLVHENLPDTAISDGQPTVGVIETVVKELEPDVVYLHAAEDTHQDHRAVHRAGLVASRGVPTVLCFQSPSATVDYRPGRFADVTATIDLKLEALRCHETQSHARYMDPELVLATARYWGRFAGTRYAEPLVVTRDVARAARS</sequence>
<dbReference type="RefSeq" id="WP_129988518.1">
    <property type="nucleotide sequence ID" value="NZ_SDPU01000030.1"/>
</dbReference>
<evidence type="ECO:0000256" key="2">
    <source>
        <dbReference type="ARBA" id="ARBA00022833"/>
    </source>
</evidence>
<dbReference type="InterPro" id="IPR003737">
    <property type="entry name" value="GlcNAc_PI_deacetylase-related"/>
</dbReference>
<dbReference type="InterPro" id="IPR001789">
    <property type="entry name" value="Sig_transdc_resp-reg_receiver"/>
</dbReference>
<dbReference type="GO" id="GO:0000976">
    <property type="term" value="F:transcription cis-regulatory region binding"/>
    <property type="evidence" value="ECO:0007669"/>
    <property type="project" value="TreeGrafter"/>
</dbReference>
<keyword evidence="5" id="KW-0238">DNA-binding</keyword>
<feature type="domain" description="Response regulatory" evidence="8">
    <location>
        <begin position="8"/>
        <end position="124"/>
    </location>
</feature>
<dbReference type="GO" id="GO:0016137">
    <property type="term" value="P:glycoside metabolic process"/>
    <property type="evidence" value="ECO:0007669"/>
    <property type="project" value="UniProtKB-ARBA"/>
</dbReference>
<keyword evidence="6" id="KW-0804">Transcription</keyword>
<dbReference type="OrthoDB" id="3514174at2"/>
<dbReference type="EMBL" id="SDPU01000030">
    <property type="protein sequence ID" value="RYU10434.1"/>
    <property type="molecule type" value="Genomic_DNA"/>
</dbReference>
<dbReference type="InterPro" id="IPR039420">
    <property type="entry name" value="WalR-like"/>
</dbReference>
<dbReference type="InterPro" id="IPR011006">
    <property type="entry name" value="CheY-like_superfamily"/>
</dbReference>
<dbReference type="GO" id="GO:0032993">
    <property type="term" value="C:protein-DNA complex"/>
    <property type="evidence" value="ECO:0007669"/>
    <property type="project" value="TreeGrafter"/>
</dbReference>
<gene>
    <name evidence="9" type="ORF">ETU37_16835</name>
</gene>
<keyword evidence="1 7" id="KW-0597">Phosphoprotein</keyword>
<keyword evidence="3" id="KW-0902">Two-component regulatory system</keyword>
<evidence type="ECO:0000256" key="5">
    <source>
        <dbReference type="ARBA" id="ARBA00023125"/>
    </source>
</evidence>
<dbReference type="Pfam" id="PF00072">
    <property type="entry name" value="Response_reg"/>
    <property type="match status" value="1"/>
</dbReference>
<dbReference type="SMART" id="SM00448">
    <property type="entry name" value="REC"/>
    <property type="match status" value="1"/>
</dbReference>
<dbReference type="GO" id="GO:0000156">
    <property type="term" value="F:phosphorelay response regulator activity"/>
    <property type="evidence" value="ECO:0007669"/>
    <property type="project" value="TreeGrafter"/>
</dbReference>
<dbReference type="Gene3D" id="3.40.50.10320">
    <property type="entry name" value="LmbE-like"/>
    <property type="match status" value="1"/>
</dbReference>
<name>A0A4Q5IWL9_9ACTN</name>
<keyword evidence="4" id="KW-0805">Transcription regulation</keyword>
<evidence type="ECO:0000256" key="3">
    <source>
        <dbReference type="ARBA" id="ARBA00023012"/>
    </source>
</evidence>
<feature type="modified residue" description="4-aspartylphosphate" evidence="7">
    <location>
        <position position="57"/>
    </location>
</feature>
<dbReference type="PANTHER" id="PTHR48111">
    <property type="entry name" value="REGULATOR OF RPOS"/>
    <property type="match status" value="1"/>
</dbReference>
<dbReference type="Pfam" id="PF02585">
    <property type="entry name" value="PIG-L"/>
    <property type="match status" value="1"/>
</dbReference>
<protein>
    <submittedName>
        <fullName evidence="9">Response regulator</fullName>
    </submittedName>
</protein>
<evidence type="ECO:0000256" key="4">
    <source>
        <dbReference type="ARBA" id="ARBA00023015"/>
    </source>
</evidence>
<dbReference type="CDD" id="cd00156">
    <property type="entry name" value="REC"/>
    <property type="match status" value="1"/>
</dbReference>
<dbReference type="AlphaFoldDB" id="A0A4Q5IWL9"/>
<evidence type="ECO:0000256" key="6">
    <source>
        <dbReference type="ARBA" id="ARBA00023163"/>
    </source>
</evidence>
<keyword evidence="10" id="KW-1185">Reference proteome</keyword>
<evidence type="ECO:0000256" key="7">
    <source>
        <dbReference type="PROSITE-ProRule" id="PRU00169"/>
    </source>
</evidence>
<dbReference type="SUPFAM" id="SSF52172">
    <property type="entry name" value="CheY-like"/>
    <property type="match status" value="1"/>
</dbReference>
<evidence type="ECO:0000313" key="9">
    <source>
        <dbReference type="EMBL" id="RYU10434.1"/>
    </source>
</evidence>
<dbReference type="SUPFAM" id="SSF102588">
    <property type="entry name" value="LmbE-like"/>
    <property type="match status" value="1"/>
</dbReference>
<evidence type="ECO:0000256" key="1">
    <source>
        <dbReference type="ARBA" id="ARBA00022553"/>
    </source>
</evidence>
<keyword evidence="2" id="KW-0862">Zinc</keyword>
<evidence type="ECO:0000259" key="8">
    <source>
        <dbReference type="PROSITE" id="PS50110"/>
    </source>
</evidence>
<comment type="caution">
    <text evidence="9">The sequence shown here is derived from an EMBL/GenBank/DDBJ whole genome shotgun (WGS) entry which is preliminary data.</text>
</comment>
<dbReference type="GO" id="GO:0006355">
    <property type="term" value="P:regulation of DNA-templated transcription"/>
    <property type="evidence" value="ECO:0007669"/>
    <property type="project" value="TreeGrafter"/>
</dbReference>
<organism evidence="9 10">
    <name type="scientific">Nocardioides iriomotensis</name>
    <dbReference type="NCBI Taxonomy" id="715784"/>
    <lineage>
        <taxon>Bacteria</taxon>
        <taxon>Bacillati</taxon>
        <taxon>Actinomycetota</taxon>
        <taxon>Actinomycetes</taxon>
        <taxon>Propionibacteriales</taxon>
        <taxon>Nocardioidaceae</taxon>
        <taxon>Nocardioides</taxon>
    </lineage>
</organism>
<evidence type="ECO:0000313" key="10">
    <source>
        <dbReference type="Proteomes" id="UP000291189"/>
    </source>
</evidence>
<reference evidence="9 10" key="1">
    <citation type="submission" date="2019-01" db="EMBL/GenBank/DDBJ databases">
        <title>Nocardioides guangzhouensis sp. nov., an actinobacterium isolated from soil.</title>
        <authorList>
            <person name="Fu Y."/>
            <person name="Cai Y."/>
            <person name="Lin Z."/>
            <person name="Chen P."/>
        </authorList>
    </citation>
    <scope>NUCLEOTIDE SEQUENCE [LARGE SCALE GENOMIC DNA]</scope>
    <source>
        <strain evidence="9 10">NBRC 105384</strain>
    </source>
</reference>
<dbReference type="PANTHER" id="PTHR48111:SF1">
    <property type="entry name" value="TWO-COMPONENT RESPONSE REGULATOR ORR33"/>
    <property type="match status" value="1"/>
</dbReference>
<dbReference type="PROSITE" id="PS50110">
    <property type="entry name" value="RESPONSE_REGULATORY"/>
    <property type="match status" value="1"/>
</dbReference>
<proteinExistence type="predicted"/>
<dbReference type="GO" id="GO:0005829">
    <property type="term" value="C:cytosol"/>
    <property type="evidence" value="ECO:0007669"/>
    <property type="project" value="TreeGrafter"/>
</dbReference>
<dbReference type="Proteomes" id="UP000291189">
    <property type="component" value="Unassembled WGS sequence"/>
</dbReference>
<dbReference type="Gene3D" id="3.40.50.2300">
    <property type="match status" value="1"/>
</dbReference>
<accession>A0A4Q5IWL9</accession>
<dbReference type="InterPro" id="IPR024078">
    <property type="entry name" value="LmbE-like_dom_sf"/>
</dbReference>